<dbReference type="AlphaFoldDB" id="A0A8T0V1J2"/>
<evidence type="ECO:0000313" key="3">
    <source>
        <dbReference type="EMBL" id="KAG2628317.1"/>
    </source>
</evidence>
<feature type="chain" id="PRO_5035799276" description="DUF7866 domain-containing protein" evidence="1">
    <location>
        <begin position="25"/>
        <end position="103"/>
    </location>
</feature>
<proteinExistence type="predicted"/>
<dbReference type="InterPro" id="IPR057188">
    <property type="entry name" value="DUF7866"/>
</dbReference>
<accession>A0A8T0V1J2</accession>
<evidence type="ECO:0000259" key="2">
    <source>
        <dbReference type="Pfam" id="PF25268"/>
    </source>
</evidence>
<name>A0A8T0V1J2_PANVG</name>
<keyword evidence="4" id="KW-1185">Reference proteome</keyword>
<dbReference type="EMBL" id="CM029041">
    <property type="protein sequence ID" value="KAG2628317.1"/>
    <property type="molecule type" value="Genomic_DNA"/>
</dbReference>
<organism evidence="3 4">
    <name type="scientific">Panicum virgatum</name>
    <name type="common">Blackwell switchgrass</name>
    <dbReference type="NCBI Taxonomy" id="38727"/>
    <lineage>
        <taxon>Eukaryota</taxon>
        <taxon>Viridiplantae</taxon>
        <taxon>Streptophyta</taxon>
        <taxon>Embryophyta</taxon>
        <taxon>Tracheophyta</taxon>
        <taxon>Spermatophyta</taxon>
        <taxon>Magnoliopsida</taxon>
        <taxon>Liliopsida</taxon>
        <taxon>Poales</taxon>
        <taxon>Poaceae</taxon>
        <taxon>PACMAD clade</taxon>
        <taxon>Panicoideae</taxon>
        <taxon>Panicodae</taxon>
        <taxon>Paniceae</taxon>
        <taxon>Panicinae</taxon>
        <taxon>Panicum</taxon>
        <taxon>Panicum sect. Hiantes</taxon>
    </lineage>
</organism>
<protein>
    <recommendedName>
        <fullName evidence="2">DUF7866 domain-containing protein</fullName>
    </recommendedName>
</protein>
<comment type="caution">
    <text evidence="3">The sequence shown here is derived from an EMBL/GenBank/DDBJ whole genome shotgun (WGS) entry which is preliminary data.</text>
</comment>
<dbReference type="Proteomes" id="UP000823388">
    <property type="component" value="Chromosome 3K"/>
</dbReference>
<keyword evidence="1" id="KW-0732">Signal</keyword>
<gene>
    <name evidence="3" type="ORF">PVAP13_3KG377400</name>
</gene>
<sequence length="103" mass="11054">MAKITETFLTLLTILLYTSHCSQGAAEYDGFTARSPVPSPFAHLPDSTIQVRIVCAPCHCCVGDPSCPQRPACCMKLTCNQPHDPLGACIVEQLACNCNNCPV</sequence>
<evidence type="ECO:0000313" key="4">
    <source>
        <dbReference type="Proteomes" id="UP000823388"/>
    </source>
</evidence>
<evidence type="ECO:0000256" key="1">
    <source>
        <dbReference type="SAM" id="SignalP"/>
    </source>
</evidence>
<reference evidence="3" key="1">
    <citation type="submission" date="2020-05" db="EMBL/GenBank/DDBJ databases">
        <title>WGS assembly of Panicum virgatum.</title>
        <authorList>
            <person name="Lovell J.T."/>
            <person name="Jenkins J."/>
            <person name="Shu S."/>
            <person name="Juenger T.E."/>
            <person name="Schmutz J."/>
        </authorList>
    </citation>
    <scope>NUCLEOTIDE SEQUENCE</scope>
    <source>
        <strain evidence="3">AP13</strain>
    </source>
</reference>
<feature type="domain" description="DUF7866" evidence="2">
    <location>
        <begin position="54"/>
        <end position="102"/>
    </location>
</feature>
<dbReference type="Pfam" id="PF25268">
    <property type="entry name" value="DUF7866"/>
    <property type="match status" value="1"/>
</dbReference>
<feature type="signal peptide" evidence="1">
    <location>
        <begin position="1"/>
        <end position="24"/>
    </location>
</feature>